<evidence type="ECO:0000313" key="2">
    <source>
        <dbReference type="EMBL" id="MBM0108360.1"/>
    </source>
</evidence>
<proteinExistence type="predicted"/>
<comment type="caution">
    <text evidence="2">The sequence shown here is derived from an EMBL/GenBank/DDBJ whole genome shotgun (WGS) entry which is preliminary data.</text>
</comment>
<organism evidence="2 3">
    <name type="scientific">Steroidobacter gossypii</name>
    <dbReference type="NCBI Taxonomy" id="2805490"/>
    <lineage>
        <taxon>Bacteria</taxon>
        <taxon>Pseudomonadati</taxon>
        <taxon>Pseudomonadota</taxon>
        <taxon>Gammaproteobacteria</taxon>
        <taxon>Steroidobacterales</taxon>
        <taxon>Steroidobacteraceae</taxon>
        <taxon>Steroidobacter</taxon>
    </lineage>
</organism>
<protein>
    <submittedName>
        <fullName evidence="2">Flagellar hook-length control protein FliK</fullName>
    </submittedName>
</protein>
<dbReference type="Pfam" id="PF02120">
    <property type="entry name" value="Flg_hook"/>
    <property type="match status" value="1"/>
</dbReference>
<dbReference type="Proteomes" id="UP000661077">
    <property type="component" value="Unassembled WGS sequence"/>
</dbReference>
<keyword evidence="2" id="KW-0966">Cell projection</keyword>
<feature type="domain" description="Flagellar hook-length control protein-like C-terminal" evidence="1">
    <location>
        <begin position="328"/>
        <end position="401"/>
    </location>
</feature>
<reference evidence="2 3" key="1">
    <citation type="journal article" date="2021" name="Int. J. Syst. Evol. Microbiol.">
        <title>Steroidobacter gossypii sp. nov., isolated from soil of cotton cropping field.</title>
        <authorList>
            <person name="Huang R."/>
            <person name="Yang S."/>
            <person name="Zhen C."/>
            <person name="Liu W."/>
        </authorList>
    </citation>
    <scope>NUCLEOTIDE SEQUENCE [LARGE SCALE GENOMIC DNA]</scope>
    <source>
        <strain evidence="2 3">S1-65</strain>
    </source>
</reference>
<keyword evidence="2" id="KW-0282">Flagellum</keyword>
<gene>
    <name evidence="2" type="ORF">JM946_26815</name>
</gene>
<name>A0ABS1X578_9GAMM</name>
<dbReference type="EMBL" id="JAEVLS010000008">
    <property type="protein sequence ID" value="MBM0108360.1"/>
    <property type="molecule type" value="Genomic_DNA"/>
</dbReference>
<evidence type="ECO:0000313" key="3">
    <source>
        <dbReference type="Proteomes" id="UP000661077"/>
    </source>
</evidence>
<evidence type="ECO:0000259" key="1">
    <source>
        <dbReference type="Pfam" id="PF02120"/>
    </source>
</evidence>
<accession>A0ABS1X578</accession>
<keyword evidence="3" id="KW-1185">Reference proteome</keyword>
<dbReference type="InterPro" id="IPR021136">
    <property type="entry name" value="Flagellar_hook_control-like_C"/>
</dbReference>
<dbReference type="RefSeq" id="WP_203170528.1">
    <property type="nucleotide sequence ID" value="NZ_JAEVLS010000008.1"/>
</dbReference>
<sequence length="416" mass="43683">MKQFTLEFVLTPSGGIMRIDLVDFRGTSPAGSSTPSLLSEWRVGALLQAVAVRDAASGQLWLDIGGQRHSARLANGNNAGPANGEVLQVRVLRNSPVLALETLSSARPVSADATVVADAMRRFVPRQESAALMLANLSWLAQGKHGAAQLPKAVTQAATQLWQALPDADSLSDPKTLASAIQRSGAFLEANLADTSRGLADPKVLVNDLKALMLTLSRTLREHGARPHAAHSESAMNAPVPTARGPLAALNAAPATFSMIEAADQQLNELARQTDGAIARLTTTQIGNAAPDPSVQAMLVELPVRHEDRASMLRLRIEHDGSRKDSGGGDSWSVEAAMDLGPVGALHAKVTLTGHRVGVQLRAESPGIVNALSARAGELEAILRDAGLEIDRIVCLHGMPAGDTGARAARLLDVRA</sequence>
<keyword evidence="2" id="KW-0969">Cilium</keyword>